<keyword evidence="2 7" id="KW-0349">Heme</keyword>
<evidence type="ECO:0000256" key="4">
    <source>
        <dbReference type="ARBA" id="ARBA00023002"/>
    </source>
</evidence>
<dbReference type="GO" id="GO:0005506">
    <property type="term" value="F:iron ion binding"/>
    <property type="evidence" value="ECO:0007669"/>
    <property type="project" value="InterPro"/>
</dbReference>
<protein>
    <submittedName>
        <fullName evidence="9">Cytochrome P450</fullName>
    </submittedName>
</protein>
<dbReference type="InterPro" id="IPR002401">
    <property type="entry name" value="Cyt_P450_E_grp-I"/>
</dbReference>
<dbReference type="GO" id="GO:0016705">
    <property type="term" value="F:oxidoreductase activity, acting on paired donors, with incorporation or reduction of molecular oxygen"/>
    <property type="evidence" value="ECO:0007669"/>
    <property type="project" value="InterPro"/>
</dbReference>
<evidence type="ECO:0000313" key="10">
    <source>
        <dbReference type="Proteomes" id="UP000002785"/>
    </source>
</evidence>
<feature type="binding site" description="axial binding residue" evidence="7">
    <location>
        <position position="396"/>
    </location>
    <ligand>
        <name>heme</name>
        <dbReference type="ChEBI" id="CHEBI:30413"/>
    </ligand>
    <ligandPart>
        <name>Fe</name>
        <dbReference type="ChEBI" id="CHEBI:18248"/>
    </ligandPart>
</feature>
<accession>B5HQJ8</accession>
<name>B5HQJ8_STRX2</name>
<dbReference type="OrthoDB" id="4746309at2"/>
<evidence type="ECO:0000256" key="2">
    <source>
        <dbReference type="ARBA" id="ARBA00022617"/>
    </source>
</evidence>
<evidence type="ECO:0000256" key="7">
    <source>
        <dbReference type="PIRSR" id="PIRSR602401-1"/>
    </source>
</evidence>
<dbReference type="HOGENOM" id="CLU_001570_5_1_11"/>
<evidence type="ECO:0000256" key="6">
    <source>
        <dbReference type="ARBA" id="ARBA00023033"/>
    </source>
</evidence>
<dbReference type="AlphaFoldDB" id="B5HQJ8"/>
<dbReference type="SUPFAM" id="SSF48264">
    <property type="entry name" value="Cytochrome P450"/>
    <property type="match status" value="1"/>
</dbReference>
<dbReference type="PRINTS" id="PR00463">
    <property type="entry name" value="EP450I"/>
</dbReference>
<dbReference type="RefSeq" id="WP_007383901.1">
    <property type="nucleotide sequence ID" value="NZ_CM000951.1"/>
</dbReference>
<evidence type="ECO:0000313" key="9">
    <source>
        <dbReference type="EMBL" id="EDY55103.2"/>
    </source>
</evidence>
<evidence type="ECO:0000256" key="5">
    <source>
        <dbReference type="ARBA" id="ARBA00023004"/>
    </source>
</evidence>
<dbReference type="Pfam" id="PF00067">
    <property type="entry name" value="p450"/>
    <property type="match status" value="1"/>
</dbReference>
<dbReference type="PRINTS" id="PR00385">
    <property type="entry name" value="P450"/>
</dbReference>
<dbReference type="InterPro" id="IPR036396">
    <property type="entry name" value="Cyt_P450_sf"/>
</dbReference>
<dbReference type="Proteomes" id="UP000002785">
    <property type="component" value="Chromosome"/>
</dbReference>
<dbReference type="GO" id="GO:0020037">
    <property type="term" value="F:heme binding"/>
    <property type="evidence" value="ECO:0007669"/>
    <property type="project" value="InterPro"/>
</dbReference>
<organism evidence="9 10">
    <name type="scientific">Streptomyces sviceus (strain ATCC 29083 / DSM 924 / JCM 4929 / NBRC 13980 / NCIMB 11184 / NRRL 5439 / UC 5370)</name>
    <dbReference type="NCBI Taxonomy" id="463191"/>
    <lineage>
        <taxon>Bacteria</taxon>
        <taxon>Bacillati</taxon>
        <taxon>Actinomycetota</taxon>
        <taxon>Actinomycetes</taxon>
        <taxon>Kitasatosporales</taxon>
        <taxon>Streptomycetaceae</taxon>
        <taxon>Streptomyces</taxon>
    </lineage>
</organism>
<evidence type="ECO:0000256" key="1">
    <source>
        <dbReference type="ARBA" id="ARBA00010617"/>
    </source>
</evidence>
<dbReference type="InterPro" id="IPR001128">
    <property type="entry name" value="Cyt_P450"/>
</dbReference>
<keyword evidence="6 8" id="KW-0503">Monooxygenase</keyword>
<sequence length="460" mass="51158">MSATVPTMPGALPFIGHGLHLLRDPLPLMRKANTLAPVVRLKGPGPDVYLVTDPDLLHRMLVTDTRDYAKGRITDGAAPQFGPSLLMDIHFDGLTLFEAHRRHRRALQPAFHPRRTAAQVPQVRELTQTHCRHWQAGQTLRLDQDLARLAYDVTARTFCAATDSMAGALAALTASSTTGVYWRVALPRLGRLSGVPGTGSFKRAVARLRAAVTGAIEQHRADPRDRGDVLSALLSARYHDTGEAMSDEQIVNEITFYMFAAVHGIADVLPHVFLELSRHPDAEERLHAELDTVLSGRPVQAEDLPRLHYTRRLLTEVMRLHPTVWLLARRTLRTVRLGTTDFPAGTEIAYGAYAAHHHPGIHHDPLRFDPDRWLPERTRALHKVAQLTFGTGPRKCIGDQLATTHMLTALATITQHWRLHTPPGHRHRPTPRLFLRPGTLPALITQRTPMRTTSAAPAQS</sequence>
<dbReference type="PANTHER" id="PTHR24291:SF50">
    <property type="entry name" value="BIFUNCTIONAL ALBAFLAVENONE MONOOXYGENASE_TERPENE SYNTHASE"/>
    <property type="match status" value="1"/>
</dbReference>
<dbReference type="GO" id="GO:0004497">
    <property type="term" value="F:monooxygenase activity"/>
    <property type="evidence" value="ECO:0007669"/>
    <property type="project" value="UniProtKB-KW"/>
</dbReference>
<dbReference type="InterPro" id="IPR017972">
    <property type="entry name" value="Cyt_P450_CS"/>
</dbReference>
<dbReference type="Gene3D" id="1.10.630.10">
    <property type="entry name" value="Cytochrome P450"/>
    <property type="match status" value="1"/>
</dbReference>
<proteinExistence type="inferred from homology"/>
<keyword evidence="10" id="KW-1185">Reference proteome</keyword>
<keyword evidence="3 7" id="KW-0479">Metal-binding</keyword>
<dbReference type="eggNOG" id="COG2124">
    <property type="taxonomic scope" value="Bacteria"/>
</dbReference>
<dbReference type="PROSITE" id="PS00086">
    <property type="entry name" value="CYTOCHROME_P450"/>
    <property type="match status" value="1"/>
</dbReference>
<gene>
    <name evidence="9" type="ORF">SSEG_01683</name>
</gene>
<evidence type="ECO:0000256" key="3">
    <source>
        <dbReference type="ARBA" id="ARBA00022723"/>
    </source>
</evidence>
<reference evidence="9" key="1">
    <citation type="submission" date="2009-10" db="EMBL/GenBank/DDBJ databases">
        <title>The genome sequence of Streptomyces sviceus strain ATCC 29083.</title>
        <authorList>
            <consortium name="The Broad Institute Genome Sequencing Platform"/>
            <consortium name="Broad Institute Microbial Sequencing Center"/>
            <person name="Fischbach M."/>
            <person name="Godfrey P."/>
            <person name="Ward D."/>
            <person name="Young S."/>
            <person name="Zeng Q."/>
            <person name="Koehrsen M."/>
            <person name="Alvarado L."/>
            <person name="Berlin A.M."/>
            <person name="Bochicchio J."/>
            <person name="Borenstein D."/>
            <person name="Chapman S.B."/>
            <person name="Chen Z."/>
            <person name="Engels R."/>
            <person name="Freedman E."/>
            <person name="Gellesch M."/>
            <person name="Goldberg J."/>
            <person name="Griggs A."/>
            <person name="Gujja S."/>
            <person name="Heilman E.R."/>
            <person name="Heiman D.I."/>
            <person name="Hepburn T.A."/>
            <person name="Howarth C."/>
            <person name="Jen D."/>
            <person name="Larson L."/>
            <person name="Lewis B."/>
            <person name="Mehta T."/>
            <person name="Park D."/>
            <person name="Pearson M."/>
            <person name="Richards J."/>
            <person name="Roberts A."/>
            <person name="Saif S."/>
            <person name="Shea T.D."/>
            <person name="Shenoy N."/>
            <person name="Sisk P."/>
            <person name="Stolte C."/>
            <person name="Sykes S.N."/>
            <person name="Thomson T."/>
            <person name="Walk T."/>
            <person name="White J."/>
            <person name="Yandava C."/>
            <person name="Straight P."/>
            <person name="Clardy J."/>
            <person name="Hung D."/>
            <person name="Kolter R."/>
            <person name="Mekalanos J."/>
            <person name="Walker S."/>
            <person name="Walsh C.T."/>
            <person name="Wieland-Brown L.C."/>
            <person name="Haas B."/>
            <person name="Nusbaum C."/>
            <person name="Birren B."/>
        </authorList>
    </citation>
    <scope>NUCLEOTIDE SEQUENCE [LARGE SCALE GENOMIC DNA]</scope>
    <source>
        <strain evidence="9">ATCC 29083</strain>
    </source>
</reference>
<keyword evidence="5 7" id="KW-0408">Iron</keyword>
<comment type="cofactor">
    <cofactor evidence="7">
        <name>heme</name>
        <dbReference type="ChEBI" id="CHEBI:30413"/>
    </cofactor>
</comment>
<comment type="similarity">
    <text evidence="1 8">Belongs to the cytochrome P450 family.</text>
</comment>
<dbReference type="InterPro" id="IPR050196">
    <property type="entry name" value="Cytochrome_P450_Monoox"/>
</dbReference>
<dbReference type="PANTHER" id="PTHR24291">
    <property type="entry name" value="CYTOCHROME P450 FAMILY 4"/>
    <property type="match status" value="1"/>
</dbReference>
<dbReference type="EMBL" id="CM000951">
    <property type="protein sequence ID" value="EDY55103.2"/>
    <property type="molecule type" value="Genomic_DNA"/>
</dbReference>
<evidence type="ECO:0000256" key="8">
    <source>
        <dbReference type="RuleBase" id="RU000461"/>
    </source>
</evidence>
<keyword evidence="4 8" id="KW-0560">Oxidoreductase</keyword>